<evidence type="ECO:0000256" key="4">
    <source>
        <dbReference type="ARBA" id="ARBA00022676"/>
    </source>
</evidence>
<dbReference type="AlphaFoldDB" id="A0A561W697"/>
<name>A0A561W697_9ACTN</name>
<dbReference type="GO" id="GO:0006006">
    <property type="term" value="P:glucose metabolic process"/>
    <property type="evidence" value="ECO:0007669"/>
    <property type="project" value="UniProtKB-KW"/>
</dbReference>
<accession>A0A561W697</accession>
<keyword evidence="10" id="KW-1185">Reference proteome</keyword>
<dbReference type="Pfam" id="PF21269">
    <property type="entry name" value="TreT_GT1"/>
    <property type="match status" value="1"/>
</dbReference>
<dbReference type="PANTHER" id="PTHR47779:SF1">
    <property type="entry name" value="SYNTHASE (CCG-9), PUTATIVE (AFU_ORTHOLOGUE AFUA_3G12100)-RELATED"/>
    <property type="match status" value="1"/>
</dbReference>
<dbReference type="Proteomes" id="UP000317685">
    <property type="component" value="Unassembled WGS sequence"/>
</dbReference>
<dbReference type="PANTHER" id="PTHR47779">
    <property type="entry name" value="SYNTHASE (CCG-9), PUTATIVE (AFU_ORTHOLOGUE AFUA_3G12100)-RELATED"/>
    <property type="match status" value="1"/>
</dbReference>
<evidence type="ECO:0000259" key="7">
    <source>
        <dbReference type="Pfam" id="PF00534"/>
    </source>
</evidence>
<dbReference type="GeneID" id="300130242"/>
<dbReference type="Gene3D" id="3.40.50.2000">
    <property type="entry name" value="Glycogen Phosphorylase B"/>
    <property type="match status" value="2"/>
</dbReference>
<feature type="domain" description="Trehalose synthase N-terminal" evidence="8">
    <location>
        <begin position="46"/>
        <end position="196"/>
    </location>
</feature>
<evidence type="ECO:0000256" key="6">
    <source>
        <dbReference type="ARBA" id="ARBA00023277"/>
    </source>
</evidence>
<reference evidence="9 10" key="1">
    <citation type="submission" date="2019-06" db="EMBL/GenBank/DDBJ databases">
        <title>Sequencing the genomes of 1000 actinobacteria strains.</title>
        <authorList>
            <person name="Klenk H.-P."/>
        </authorList>
    </citation>
    <scope>NUCLEOTIDE SEQUENCE [LARGE SCALE GENOMIC DNA]</scope>
    <source>
        <strain evidence="9 10">DSM 45885</strain>
    </source>
</reference>
<keyword evidence="4" id="KW-0328">Glycosyltransferase</keyword>
<evidence type="ECO:0000259" key="8">
    <source>
        <dbReference type="Pfam" id="PF21269"/>
    </source>
</evidence>
<dbReference type="SUPFAM" id="SSF53756">
    <property type="entry name" value="UDP-Glycosyltransferase/glycogen phosphorylase"/>
    <property type="match status" value="1"/>
</dbReference>
<sequence length="473" mass="51158">MLTINPVRSRPVLASLERLIGPQRADRLRRAAAEIQDRLHGGTLWHVNSTPTGGGVAEMLRTLLPLYDELGVRSRWAVVSGDDAFFRITKRLGVALYGSDGDGGPLGPAEREAYLRALKPAADRLVQKVDSRDVVILHDHQTAGLVPSLAGRVASVHWRCHVGVDEPTDAAERGWDFLTELLDEVDSLIFSVADHVPARLRDRTVLIQPPFISPFDAKNVDLPADTVRACLAQCGLDPAGAPARSPLLLETAAGDVRLQSTPSVISDGGHQLGEPLITQVSRWDRLKDMAGVLTAVTDHVPVGHLALVGPDPAAIADDVEQGFWYADCLDHWRKLSPAQRRRVSLICLPMADPTENALLVNAVQRASDVVVQKSLAEGFGLTVSEAMWKSRVVVGSAVGGIRAQITDGVDGFLLTDPADLRGLGQIVAAVLSDATDRQEIGERAHRRVRDDFLPDREVTTTASMLASERMATR</sequence>
<evidence type="ECO:0000313" key="9">
    <source>
        <dbReference type="EMBL" id="TWG19390.1"/>
    </source>
</evidence>
<proteinExistence type="inferred from homology"/>
<feature type="domain" description="Glycosyl transferase family 1" evidence="7">
    <location>
        <begin position="362"/>
        <end position="446"/>
    </location>
</feature>
<dbReference type="InterPro" id="IPR049438">
    <property type="entry name" value="TreT_GT1"/>
</dbReference>
<dbReference type="GO" id="GO:0016757">
    <property type="term" value="F:glycosyltransferase activity"/>
    <property type="evidence" value="ECO:0007669"/>
    <property type="project" value="UniProtKB-KW"/>
</dbReference>
<dbReference type="InterPro" id="IPR001296">
    <property type="entry name" value="Glyco_trans_1"/>
</dbReference>
<dbReference type="OrthoDB" id="9772485at2"/>
<evidence type="ECO:0000256" key="3">
    <source>
        <dbReference type="ARBA" id="ARBA00022526"/>
    </source>
</evidence>
<keyword evidence="3" id="KW-0313">Glucose metabolism</keyword>
<dbReference type="EMBL" id="VIWZ01000001">
    <property type="protein sequence ID" value="TWG19390.1"/>
    <property type="molecule type" value="Genomic_DNA"/>
</dbReference>
<keyword evidence="5" id="KW-0808">Transferase</keyword>
<comment type="caution">
    <text evidence="9">The sequence shown here is derived from an EMBL/GenBank/DDBJ whole genome shotgun (WGS) entry which is preliminary data.</text>
</comment>
<evidence type="ECO:0000313" key="10">
    <source>
        <dbReference type="Proteomes" id="UP000317685"/>
    </source>
</evidence>
<gene>
    <name evidence="9" type="ORF">FHU34_114772</name>
</gene>
<protein>
    <submittedName>
        <fullName evidence="9">Trehalose synthase</fullName>
    </submittedName>
</protein>
<keyword evidence="6" id="KW-0119">Carbohydrate metabolism</keyword>
<dbReference type="Pfam" id="PF00534">
    <property type="entry name" value="Glycos_transf_1"/>
    <property type="match status" value="1"/>
</dbReference>
<evidence type="ECO:0000256" key="1">
    <source>
        <dbReference type="ARBA" id="ARBA00009481"/>
    </source>
</evidence>
<comment type="similarity">
    <text evidence="1">Belongs to the glycosyltransferase group 1 family. Glycosyltransferase 4 subfamily.</text>
</comment>
<evidence type="ECO:0000256" key="2">
    <source>
        <dbReference type="ARBA" id="ARBA00011738"/>
    </source>
</evidence>
<dbReference type="InterPro" id="IPR052078">
    <property type="entry name" value="Trehalose_Metab_GTase"/>
</dbReference>
<organism evidence="9 10">
    <name type="scientific">Micromonospora taraxaci</name>
    <dbReference type="NCBI Taxonomy" id="1316803"/>
    <lineage>
        <taxon>Bacteria</taxon>
        <taxon>Bacillati</taxon>
        <taxon>Actinomycetota</taxon>
        <taxon>Actinomycetes</taxon>
        <taxon>Micromonosporales</taxon>
        <taxon>Micromonosporaceae</taxon>
        <taxon>Micromonospora</taxon>
    </lineage>
</organism>
<comment type="subunit">
    <text evidence="2">Homodimer.</text>
</comment>
<dbReference type="RefSeq" id="WP_145784152.1">
    <property type="nucleotide sequence ID" value="NZ_VIWZ01000001.1"/>
</dbReference>
<evidence type="ECO:0000256" key="5">
    <source>
        <dbReference type="ARBA" id="ARBA00022679"/>
    </source>
</evidence>